<dbReference type="AlphaFoldDB" id="A0A0P1FN72"/>
<accession>A0A0P1FN72</accession>
<dbReference type="Gene3D" id="2.150.10.10">
    <property type="entry name" value="Serralysin-like metalloprotease, C-terminal"/>
    <property type="match status" value="2"/>
</dbReference>
<dbReference type="GO" id="GO:0005509">
    <property type="term" value="F:calcium ion binding"/>
    <property type="evidence" value="ECO:0007669"/>
    <property type="project" value="InterPro"/>
</dbReference>
<dbReference type="GO" id="GO:0005576">
    <property type="term" value="C:extracellular region"/>
    <property type="evidence" value="ECO:0007669"/>
    <property type="project" value="UniProtKB-SubCell"/>
</dbReference>
<evidence type="ECO:0000313" key="4">
    <source>
        <dbReference type="EMBL" id="CUH70924.1"/>
    </source>
</evidence>
<evidence type="ECO:0000256" key="2">
    <source>
        <dbReference type="ARBA" id="ARBA00022525"/>
    </source>
</evidence>
<dbReference type="EMBL" id="CYSC01000016">
    <property type="protein sequence ID" value="CUH70924.1"/>
    <property type="molecule type" value="Genomic_DNA"/>
</dbReference>
<evidence type="ECO:0000313" key="3">
    <source>
        <dbReference type="EMBL" id="CUH69868.1"/>
    </source>
</evidence>
<keyword evidence="5" id="KW-1185">Reference proteome</keyword>
<comment type="subcellular location">
    <subcellularLocation>
        <location evidence="1">Secreted</location>
    </subcellularLocation>
</comment>
<dbReference type="EMBL" id="CYSB01000041">
    <property type="protein sequence ID" value="CUH69868.1"/>
    <property type="molecule type" value="Genomic_DNA"/>
</dbReference>
<dbReference type="SUPFAM" id="SSF51120">
    <property type="entry name" value="beta-Roll"/>
    <property type="match status" value="1"/>
</dbReference>
<dbReference type="InterPro" id="IPR011049">
    <property type="entry name" value="Serralysin-like_metalloprot_C"/>
</dbReference>
<reference evidence="3 5" key="1">
    <citation type="submission" date="2015-09" db="EMBL/GenBank/DDBJ databases">
        <authorList>
            <person name="Rodrigo-Torres L."/>
            <person name="Arahal D.R."/>
        </authorList>
    </citation>
    <scope>NUCLEOTIDE SEQUENCE [LARGE SCALE GENOMIC DNA]</scope>
    <source>
        <strain evidence="3 5">CECT 5118</strain>
    </source>
</reference>
<dbReference type="PROSITE" id="PS00330">
    <property type="entry name" value="HEMOLYSIN_CALCIUM"/>
    <property type="match status" value="1"/>
</dbReference>
<dbReference type="InterPro" id="IPR018511">
    <property type="entry name" value="Hemolysin-typ_Ca-bd_CS"/>
</dbReference>
<dbReference type="Proteomes" id="UP000051887">
    <property type="component" value="Unassembled WGS sequence"/>
</dbReference>
<name>A0A0P1FN72_9RHOB</name>
<gene>
    <name evidence="4" type="primary">hlyA_2</name>
    <name evidence="3" type="synonym">hlyA_3</name>
    <name evidence="3" type="ORF">TL5118_03838</name>
    <name evidence="4" type="ORF">TL5120_00704</name>
</gene>
<dbReference type="RefSeq" id="WP_058242257.1">
    <property type="nucleotide sequence ID" value="NZ_CYSB01000041.1"/>
</dbReference>
<organism evidence="4 6">
    <name type="scientific">Thalassovita autumnalis</name>
    <dbReference type="NCBI Taxonomy" id="2072972"/>
    <lineage>
        <taxon>Bacteria</taxon>
        <taxon>Pseudomonadati</taxon>
        <taxon>Pseudomonadota</taxon>
        <taxon>Alphaproteobacteria</taxon>
        <taxon>Rhodobacterales</taxon>
        <taxon>Roseobacteraceae</taxon>
        <taxon>Thalassovita</taxon>
    </lineage>
</organism>
<evidence type="ECO:0000256" key="1">
    <source>
        <dbReference type="ARBA" id="ARBA00004613"/>
    </source>
</evidence>
<dbReference type="InterPro" id="IPR050557">
    <property type="entry name" value="RTX_toxin/Mannuronan_C5-epim"/>
</dbReference>
<dbReference type="InterPro" id="IPR001343">
    <property type="entry name" value="Hemolysn_Ca-bd"/>
</dbReference>
<sequence>MTFLILLSAMVAGAVGLTDLDESDQEAQSDDVETPEVEGDEVEIITDLDLYLTGGRGDDVLGGGTGDDTLFGAEGADTLNGGHGDDLLFSGSDVLFTEEWNHQPGEISLTDNDGDVLNGGEGNDTIYVGPNSTATGGEGDDLFVAYADNYFGTNEAAEITDFTAGKDTLEIDFALHQGVYTTDFSTEDAVDTFMMTHDAETDTTVVELDGDEVLHLNGDQTDLTVAFYDAETDAEAPIWLDVEGNEISEEEGEAADLILVARTLEEIAGA</sequence>
<dbReference type="PANTHER" id="PTHR38340">
    <property type="entry name" value="S-LAYER PROTEIN"/>
    <property type="match status" value="1"/>
</dbReference>
<dbReference type="PRINTS" id="PR00313">
    <property type="entry name" value="CABNDNGRPT"/>
</dbReference>
<dbReference type="Pfam" id="PF00353">
    <property type="entry name" value="HemolysinCabind"/>
    <property type="match status" value="2"/>
</dbReference>
<evidence type="ECO:0000313" key="6">
    <source>
        <dbReference type="Proteomes" id="UP000051887"/>
    </source>
</evidence>
<proteinExistence type="predicted"/>
<keyword evidence="2" id="KW-0964">Secreted</keyword>
<reference evidence="4 6" key="2">
    <citation type="submission" date="2015-09" db="EMBL/GenBank/DDBJ databases">
        <authorList>
            <consortium name="Swine Surveillance"/>
        </authorList>
    </citation>
    <scope>NUCLEOTIDE SEQUENCE [LARGE SCALE GENOMIC DNA]</scope>
    <source>
        <strain evidence="4 6">5120</strain>
    </source>
</reference>
<dbReference type="PANTHER" id="PTHR38340:SF1">
    <property type="entry name" value="S-LAYER PROTEIN"/>
    <property type="match status" value="1"/>
</dbReference>
<dbReference type="Proteomes" id="UP000051086">
    <property type="component" value="Unassembled WGS sequence"/>
</dbReference>
<evidence type="ECO:0000313" key="5">
    <source>
        <dbReference type="Proteomes" id="UP000051086"/>
    </source>
</evidence>
<protein>
    <submittedName>
        <fullName evidence="4">Hemolysin, chromosomal</fullName>
    </submittedName>
</protein>